<evidence type="ECO:0000256" key="1">
    <source>
        <dbReference type="SAM" id="MobiDB-lite"/>
    </source>
</evidence>
<sequence>MPSDGQPSAYESLHAIARKADASAPNHHAQKSNWTPSMLSMLPSVGAVKAVAWSFTKPARWLWTQGTTGRGRSDQNEWQESVKNADILHACNERYEAIRRARMEYEEATNTVVTSALGHRIPARVTPAQDGVDTSPSGPAGSFWSNDRITPPPPSNHQSILDSNATGFVSREPTPARPQGLYQPHSALRDPDFFKFADADDRLPRGNMKDNTDTESSSSSDSKKSKSKSSPRVDPLVQLMRCDNDGMVLFGRWKHHKDAPLSSVRDLIEKEFREPGCCSLYGSGILPIKDHPLVLIYNARLNALSKDKAFDPATEPPLSPIMMLGHDESQRASMRLKTLEQDGGKPNKDGIWQDPPFKPRSASTSSTIISLDNDDASRPSKKTLSKSIPPKTMKKSNLCASGVQGERPQIATPVQPRDTSLPIYADFEKPAAMHDSKLNWDWLVFNAPELPLPKPVAYVSARYVVEVCDKPAQAKKHNRSPPGIPMARTTTVRSRTFQPPLGEQRRVRMARTTKVM</sequence>
<dbReference type="EMBL" id="JAAQHG020000020">
    <property type="protein sequence ID" value="KAL1585355.1"/>
    <property type="molecule type" value="Genomic_DNA"/>
</dbReference>
<protein>
    <submittedName>
        <fullName evidence="2">Uncharacterized protein</fullName>
    </submittedName>
</protein>
<evidence type="ECO:0000313" key="2">
    <source>
        <dbReference type="EMBL" id="KAL1585355.1"/>
    </source>
</evidence>
<keyword evidence="3" id="KW-1185">Reference proteome</keyword>
<gene>
    <name evidence="2" type="ORF">WHR41_05918</name>
</gene>
<comment type="caution">
    <text evidence="2">The sequence shown here is derived from an EMBL/GenBank/DDBJ whole genome shotgun (WGS) entry which is preliminary data.</text>
</comment>
<dbReference type="RefSeq" id="XP_069228461.1">
    <property type="nucleotide sequence ID" value="XM_069374523.1"/>
</dbReference>
<reference evidence="2 3" key="1">
    <citation type="journal article" date="2020" name="Microbiol. Resour. Announc.">
        <title>Draft Genome Sequence of a Cladosporium Species Isolated from the Mesophotic Ascidian Didemnum maculosum.</title>
        <authorList>
            <person name="Gioti A."/>
            <person name="Siaperas R."/>
            <person name="Nikolaivits E."/>
            <person name="Le Goff G."/>
            <person name="Ouazzani J."/>
            <person name="Kotoulas G."/>
            <person name="Topakas E."/>
        </authorList>
    </citation>
    <scope>NUCLEOTIDE SEQUENCE [LARGE SCALE GENOMIC DNA]</scope>
    <source>
        <strain evidence="2 3">TM138-S3</strain>
    </source>
</reference>
<dbReference type="GeneID" id="96007361"/>
<accession>A0AB34KQ16</accession>
<name>A0AB34KQ16_9PEZI</name>
<feature type="compositionally biased region" description="Polar residues" evidence="1">
    <location>
        <begin position="156"/>
        <end position="167"/>
    </location>
</feature>
<feature type="region of interest" description="Disordered" evidence="1">
    <location>
        <begin position="340"/>
        <end position="404"/>
    </location>
</feature>
<proteinExistence type="predicted"/>
<feature type="compositionally biased region" description="Basic and acidic residues" evidence="1">
    <location>
        <begin position="187"/>
        <end position="212"/>
    </location>
</feature>
<feature type="region of interest" description="Disordered" evidence="1">
    <location>
        <begin position="121"/>
        <end position="235"/>
    </location>
</feature>
<evidence type="ECO:0000313" key="3">
    <source>
        <dbReference type="Proteomes" id="UP000803884"/>
    </source>
</evidence>
<organism evidence="2 3">
    <name type="scientific">Cladosporium halotolerans</name>
    <dbReference type="NCBI Taxonomy" id="1052096"/>
    <lineage>
        <taxon>Eukaryota</taxon>
        <taxon>Fungi</taxon>
        <taxon>Dikarya</taxon>
        <taxon>Ascomycota</taxon>
        <taxon>Pezizomycotina</taxon>
        <taxon>Dothideomycetes</taxon>
        <taxon>Dothideomycetidae</taxon>
        <taxon>Cladosporiales</taxon>
        <taxon>Cladosporiaceae</taxon>
        <taxon>Cladosporium</taxon>
    </lineage>
</organism>
<dbReference type="Proteomes" id="UP000803884">
    <property type="component" value="Unassembled WGS sequence"/>
</dbReference>
<feature type="compositionally biased region" description="Polar residues" evidence="1">
    <location>
        <begin position="361"/>
        <end position="370"/>
    </location>
</feature>
<dbReference type="AlphaFoldDB" id="A0AB34KQ16"/>
<feature type="compositionally biased region" description="Polar residues" evidence="1">
    <location>
        <begin position="132"/>
        <end position="148"/>
    </location>
</feature>